<dbReference type="STRING" id="299467.A0A443SSJ8"/>
<feature type="compositionally biased region" description="Low complexity" evidence="1">
    <location>
        <begin position="296"/>
        <end position="319"/>
    </location>
</feature>
<dbReference type="Proteomes" id="UP000288716">
    <property type="component" value="Unassembled WGS sequence"/>
</dbReference>
<name>A0A443SSJ8_9ACAR</name>
<feature type="region of interest" description="Disordered" evidence="1">
    <location>
        <begin position="42"/>
        <end position="65"/>
    </location>
</feature>
<keyword evidence="2" id="KW-0732">Signal</keyword>
<evidence type="ECO:0000256" key="1">
    <source>
        <dbReference type="SAM" id="MobiDB-lite"/>
    </source>
</evidence>
<feature type="chain" id="PRO_5019573678" evidence="2">
    <location>
        <begin position="23"/>
        <end position="334"/>
    </location>
</feature>
<feature type="signal peptide" evidence="2">
    <location>
        <begin position="1"/>
        <end position="22"/>
    </location>
</feature>
<dbReference type="EMBL" id="NCKV01000481">
    <property type="protein sequence ID" value="RWS30493.1"/>
    <property type="molecule type" value="Genomic_DNA"/>
</dbReference>
<comment type="caution">
    <text evidence="3">The sequence shown here is derived from an EMBL/GenBank/DDBJ whole genome shotgun (WGS) entry which is preliminary data.</text>
</comment>
<feature type="region of interest" description="Disordered" evidence="1">
    <location>
        <begin position="296"/>
        <end position="322"/>
    </location>
</feature>
<organism evidence="3 4">
    <name type="scientific">Leptotrombidium deliense</name>
    <dbReference type="NCBI Taxonomy" id="299467"/>
    <lineage>
        <taxon>Eukaryota</taxon>
        <taxon>Metazoa</taxon>
        <taxon>Ecdysozoa</taxon>
        <taxon>Arthropoda</taxon>
        <taxon>Chelicerata</taxon>
        <taxon>Arachnida</taxon>
        <taxon>Acari</taxon>
        <taxon>Acariformes</taxon>
        <taxon>Trombidiformes</taxon>
        <taxon>Prostigmata</taxon>
        <taxon>Anystina</taxon>
        <taxon>Parasitengona</taxon>
        <taxon>Trombiculoidea</taxon>
        <taxon>Trombiculidae</taxon>
        <taxon>Leptotrombidium</taxon>
    </lineage>
</organism>
<sequence length="334" mass="34982">MCCHSFPICWLLIAVTALGVSANDSLKSEVVVGGNESPAAQSVAAAPISQPSGPEPRQISSPISGSSSSAVFPYNVYQNSGYNTGYVPQTPSSTGSVLSILRPIQGGRRSSLTNRLRNLMSALFFRRETSSPYLASGSSYSYAYRQPPLGFTSSSSNYYGSASNRYPVVFPSYSSNAASNNWSNYKQWQSPGSQSIPATVLNSQLNSANGANYAWSSSAGSPSASYSISSLNPYGSSGSPYGSSGGYQAAASNSYPSTAYSPSSGYPSNNYQRVSVNHKPIVNNAAPYPSAAVSSPVASSSLQQSSNTNPSQNNNNFNPITSSGNISVAFEIEY</sequence>
<accession>A0A443SSJ8</accession>
<keyword evidence="4" id="KW-1185">Reference proteome</keyword>
<evidence type="ECO:0000313" key="4">
    <source>
        <dbReference type="Proteomes" id="UP000288716"/>
    </source>
</evidence>
<evidence type="ECO:0000256" key="2">
    <source>
        <dbReference type="SAM" id="SignalP"/>
    </source>
</evidence>
<dbReference type="VEuPathDB" id="VectorBase:LDEU001547"/>
<reference evidence="3 4" key="1">
    <citation type="journal article" date="2018" name="Gigascience">
        <title>Genomes of trombidid mites reveal novel predicted allergens and laterally-transferred genes associated with secondary metabolism.</title>
        <authorList>
            <person name="Dong X."/>
            <person name="Chaisiri K."/>
            <person name="Xia D."/>
            <person name="Armstrong S.D."/>
            <person name="Fang Y."/>
            <person name="Donnelly M.J."/>
            <person name="Kadowaki T."/>
            <person name="McGarry J.W."/>
            <person name="Darby A.C."/>
            <person name="Makepeace B.L."/>
        </authorList>
    </citation>
    <scope>NUCLEOTIDE SEQUENCE [LARGE SCALE GENOMIC DNA]</scope>
    <source>
        <strain evidence="3">UoL-UT</strain>
    </source>
</reference>
<gene>
    <name evidence="3" type="ORF">B4U80_07454</name>
</gene>
<evidence type="ECO:0000313" key="3">
    <source>
        <dbReference type="EMBL" id="RWS30493.1"/>
    </source>
</evidence>
<dbReference type="AlphaFoldDB" id="A0A443SSJ8"/>
<proteinExistence type="predicted"/>
<protein>
    <submittedName>
        <fullName evidence="3">Uncharacterized protein</fullName>
    </submittedName>
</protein>